<reference evidence="1 2" key="1">
    <citation type="journal article" date="2018" name="Evol. Lett.">
        <title>Horizontal gene cluster transfer increased hallucinogenic mushroom diversity.</title>
        <authorList>
            <person name="Reynolds H.T."/>
            <person name="Vijayakumar V."/>
            <person name="Gluck-Thaler E."/>
            <person name="Korotkin H.B."/>
            <person name="Matheny P.B."/>
            <person name="Slot J.C."/>
        </authorList>
    </citation>
    <scope>NUCLEOTIDE SEQUENCE [LARGE SCALE GENOMIC DNA]</scope>
    <source>
        <strain evidence="1 2">SRW20</strain>
    </source>
</reference>
<dbReference type="EMBL" id="NHYE01005651">
    <property type="protein sequence ID" value="PPQ65551.1"/>
    <property type="molecule type" value="Genomic_DNA"/>
</dbReference>
<keyword evidence="2" id="KW-1185">Reference proteome</keyword>
<protein>
    <submittedName>
        <fullName evidence="1">Uncharacterized protein</fullName>
    </submittedName>
</protein>
<accession>A0A409VH33</accession>
<evidence type="ECO:0000313" key="1">
    <source>
        <dbReference type="EMBL" id="PPQ65551.1"/>
    </source>
</evidence>
<evidence type="ECO:0000313" key="2">
    <source>
        <dbReference type="Proteomes" id="UP000284706"/>
    </source>
</evidence>
<dbReference type="InParanoid" id="A0A409VH33"/>
<sequence length="114" mass="13362">MFSVAPTVRLRQLRTEFLRRLKVIQEHKSIEVWTKQLLFLSLPHCLQITPIKTLRRKAKEHCPLALSGSPSCLRFLTSVQAWEDVVFHDGRQSEAEVILLRRDRNDSLTRTGRR</sequence>
<gene>
    <name evidence="1" type="ORF">CVT26_000508</name>
</gene>
<comment type="caution">
    <text evidence="1">The sequence shown here is derived from an EMBL/GenBank/DDBJ whole genome shotgun (WGS) entry which is preliminary data.</text>
</comment>
<name>A0A409VH33_9AGAR</name>
<proteinExistence type="predicted"/>
<dbReference type="AlphaFoldDB" id="A0A409VH33"/>
<organism evidence="1 2">
    <name type="scientific">Gymnopilus dilepis</name>
    <dbReference type="NCBI Taxonomy" id="231916"/>
    <lineage>
        <taxon>Eukaryota</taxon>
        <taxon>Fungi</taxon>
        <taxon>Dikarya</taxon>
        <taxon>Basidiomycota</taxon>
        <taxon>Agaricomycotina</taxon>
        <taxon>Agaricomycetes</taxon>
        <taxon>Agaricomycetidae</taxon>
        <taxon>Agaricales</taxon>
        <taxon>Agaricineae</taxon>
        <taxon>Hymenogastraceae</taxon>
        <taxon>Gymnopilus</taxon>
    </lineage>
</organism>
<dbReference type="Proteomes" id="UP000284706">
    <property type="component" value="Unassembled WGS sequence"/>
</dbReference>